<gene>
    <name evidence="1" type="ORF">AVEN_226357_1</name>
</gene>
<evidence type="ECO:0000313" key="2">
    <source>
        <dbReference type="Proteomes" id="UP000499080"/>
    </source>
</evidence>
<name>A0A4Y2KWC1_ARAVE</name>
<comment type="caution">
    <text evidence="1">The sequence shown here is derived from an EMBL/GenBank/DDBJ whole genome shotgun (WGS) entry which is preliminary data.</text>
</comment>
<reference evidence="1 2" key="1">
    <citation type="journal article" date="2019" name="Sci. Rep.">
        <title>Orb-weaving spider Araneus ventricosus genome elucidates the spidroin gene catalogue.</title>
        <authorList>
            <person name="Kono N."/>
            <person name="Nakamura H."/>
            <person name="Ohtoshi R."/>
            <person name="Moran D.A.P."/>
            <person name="Shinohara A."/>
            <person name="Yoshida Y."/>
            <person name="Fujiwara M."/>
            <person name="Mori M."/>
            <person name="Tomita M."/>
            <person name="Arakawa K."/>
        </authorList>
    </citation>
    <scope>NUCLEOTIDE SEQUENCE [LARGE SCALE GENOMIC DNA]</scope>
</reference>
<sequence>MLLGIAFILGIQNILIENIQRMCMSCTFAAVSGALYPTSLVFTISGAVSFVPITNEMKQVVWRRGLSGCDRIIVSLFESPALVFSSRNITLPRLDLYIDILADYAVGRQLT</sequence>
<dbReference type="EMBL" id="BGPR01005081">
    <property type="protein sequence ID" value="GBN06595.1"/>
    <property type="molecule type" value="Genomic_DNA"/>
</dbReference>
<dbReference type="AlphaFoldDB" id="A0A4Y2KWC1"/>
<keyword evidence="2" id="KW-1185">Reference proteome</keyword>
<organism evidence="1 2">
    <name type="scientific">Araneus ventricosus</name>
    <name type="common">Orbweaver spider</name>
    <name type="synonym">Epeira ventricosa</name>
    <dbReference type="NCBI Taxonomy" id="182803"/>
    <lineage>
        <taxon>Eukaryota</taxon>
        <taxon>Metazoa</taxon>
        <taxon>Ecdysozoa</taxon>
        <taxon>Arthropoda</taxon>
        <taxon>Chelicerata</taxon>
        <taxon>Arachnida</taxon>
        <taxon>Araneae</taxon>
        <taxon>Araneomorphae</taxon>
        <taxon>Entelegynae</taxon>
        <taxon>Araneoidea</taxon>
        <taxon>Araneidae</taxon>
        <taxon>Araneus</taxon>
    </lineage>
</organism>
<protein>
    <submittedName>
        <fullName evidence="1">Uncharacterized protein</fullName>
    </submittedName>
</protein>
<proteinExistence type="predicted"/>
<dbReference type="Proteomes" id="UP000499080">
    <property type="component" value="Unassembled WGS sequence"/>
</dbReference>
<accession>A0A4Y2KWC1</accession>
<evidence type="ECO:0000313" key="1">
    <source>
        <dbReference type="EMBL" id="GBN06595.1"/>
    </source>
</evidence>